<dbReference type="GO" id="GO:0009306">
    <property type="term" value="P:protein secretion"/>
    <property type="evidence" value="ECO:0007669"/>
    <property type="project" value="InterPro"/>
</dbReference>
<keyword evidence="3" id="KW-0813">Transport</keyword>
<dbReference type="PANTHER" id="PTHR30531">
    <property type="entry name" value="FLAGELLAR BIOSYNTHETIC PROTEIN FLHB"/>
    <property type="match status" value="1"/>
</dbReference>
<comment type="function">
    <text evidence="4">Required for formation of the rod structure in the basal body of the flagellar apparatus. Together with FliI and FliH, may constitute the export apparatus of flagellin.</text>
</comment>
<evidence type="ECO:0000256" key="2">
    <source>
        <dbReference type="ARBA" id="ARBA00021622"/>
    </source>
</evidence>
<dbReference type="Pfam" id="PF01312">
    <property type="entry name" value="Bac_export_2"/>
    <property type="match status" value="1"/>
</dbReference>
<keyword evidence="3" id="KW-0653">Protein transport</keyword>
<sequence>MKNKSLVTHSRPTKTKRAAALKYDGKQAPKITAKGSGATAENILAIAAEHNVFIHEDPLLIEVLAQLELGEEIPEQLYLAVAQIIAFAYLLQDKTPDDL</sequence>
<evidence type="ECO:0000313" key="5">
    <source>
        <dbReference type="EMBL" id="WMS88159.1"/>
    </source>
</evidence>
<evidence type="ECO:0000256" key="1">
    <source>
        <dbReference type="ARBA" id="ARBA00010690"/>
    </source>
</evidence>
<dbReference type="InterPro" id="IPR029025">
    <property type="entry name" value="T3SS_substrate_exporter_C"/>
</dbReference>
<keyword evidence="6" id="KW-1185">Reference proteome</keyword>
<gene>
    <name evidence="5" type="ORF">Q9312_04400</name>
</gene>
<dbReference type="GO" id="GO:0005886">
    <property type="term" value="C:plasma membrane"/>
    <property type="evidence" value="ECO:0007669"/>
    <property type="project" value="TreeGrafter"/>
</dbReference>
<dbReference type="KEGG" id="plei:Q9312_04400"/>
<protein>
    <recommendedName>
        <fullName evidence="2">Flagellar biosynthetic protein FlhB</fullName>
    </recommendedName>
</protein>
<proteinExistence type="inferred from homology"/>
<dbReference type="RefSeq" id="WP_309203363.1">
    <property type="nucleotide sequence ID" value="NZ_CP133548.1"/>
</dbReference>
<evidence type="ECO:0000256" key="4">
    <source>
        <dbReference type="ARBA" id="ARBA00025078"/>
    </source>
</evidence>
<dbReference type="PANTHER" id="PTHR30531:SF12">
    <property type="entry name" value="FLAGELLAR BIOSYNTHETIC PROTEIN FLHB"/>
    <property type="match status" value="1"/>
</dbReference>
<dbReference type="EMBL" id="CP133548">
    <property type="protein sequence ID" value="WMS88159.1"/>
    <property type="molecule type" value="Genomic_DNA"/>
</dbReference>
<dbReference type="Proteomes" id="UP001239782">
    <property type="component" value="Chromosome"/>
</dbReference>
<organism evidence="5 6">
    <name type="scientific">Pleionea litopenaei</name>
    <dbReference type="NCBI Taxonomy" id="3070815"/>
    <lineage>
        <taxon>Bacteria</taxon>
        <taxon>Pseudomonadati</taxon>
        <taxon>Pseudomonadota</taxon>
        <taxon>Gammaproteobacteria</taxon>
        <taxon>Oceanospirillales</taxon>
        <taxon>Pleioneaceae</taxon>
        <taxon>Pleionea</taxon>
    </lineage>
</organism>
<comment type="similarity">
    <text evidence="1">Belongs to the type III secretion exporter family.</text>
</comment>
<reference evidence="5 6" key="1">
    <citation type="submission" date="2023-08" db="EMBL/GenBank/DDBJ databases">
        <title>Pleionea litopenaei sp. nov., isolated from stomach of juvenile Litopenaeus vannamei.</title>
        <authorList>
            <person name="Rho A.M."/>
            <person name="Hwang C.Y."/>
        </authorList>
    </citation>
    <scope>NUCLEOTIDE SEQUENCE [LARGE SCALE GENOMIC DNA]</scope>
    <source>
        <strain evidence="5 6">HL-JVS1</strain>
    </source>
</reference>
<name>A0AA51RVA9_9GAMM</name>
<keyword evidence="3" id="KW-1006">Bacterial flagellum protein export</keyword>
<evidence type="ECO:0000256" key="3">
    <source>
        <dbReference type="ARBA" id="ARBA00023225"/>
    </source>
</evidence>
<dbReference type="AlphaFoldDB" id="A0AA51RVA9"/>
<accession>A0AA51RVA9</accession>
<dbReference type="Gene3D" id="3.40.1690.10">
    <property type="entry name" value="secretion proteins EscU"/>
    <property type="match status" value="1"/>
</dbReference>
<evidence type="ECO:0000313" key="6">
    <source>
        <dbReference type="Proteomes" id="UP001239782"/>
    </source>
</evidence>
<dbReference type="InterPro" id="IPR006135">
    <property type="entry name" value="T3SS_substrate_exporter"/>
</dbReference>
<dbReference type="SUPFAM" id="SSF160544">
    <property type="entry name" value="EscU C-terminal domain-like"/>
    <property type="match status" value="1"/>
</dbReference>